<protein>
    <submittedName>
        <fullName evidence="2">FixH</fullName>
    </submittedName>
</protein>
<dbReference type="Proteomes" id="UP000193307">
    <property type="component" value="Unassembled WGS sequence"/>
</dbReference>
<keyword evidence="3" id="KW-1185">Reference proteome</keyword>
<dbReference type="RefSeq" id="WP_085848295.1">
    <property type="nucleotide sequence ID" value="NZ_FNZV01000006.1"/>
</dbReference>
<evidence type="ECO:0000256" key="1">
    <source>
        <dbReference type="SAM" id="Phobius"/>
    </source>
</evidence>
<dbReference type="EMBL" id="FWFW01000003">
    <property type="protein sequence ID" value="SLN33759.1"/>
    <property type="molecule type" value="Genomic_DNA"/>
</dbReference>
<dbReference type="STRING" id="658057.SAMN04488032_106134"/>
<dbReference type="PIRSF" id="PIRSF011386">
    <property type="entry name" value="FixH"/>
    <property type="match status" value="1"/>
</dbReference>
<sequence>MVREITGKHVLIGTVSAFSVIIGVNLFMAYSAVRTFPGLEVKNSYVASQSFNADKASQEALGWTVDATDRNEKLYVTIRGKDGMPVQVKSIAGTLGRATNVTQDQTPEFVFDGTSYVAETGVLDAGNWNYRMVAEAMDGTPFKQRVVIHVKR</sequence>
<name>A0A1Y5S8Y5_9RHOB</name>
<keyword evidence="1" id="KW-0472">Membrane</keyword>
<dbReference type="InterPro" id="IPR008620">
    <property type="entry name" value="FixH"/>
</dbReference>
<keyword evidence="1" id="KW-0812">Transmembrane</keyword>
<reference evidence="2 3" key="1">
    <citation type="submission" date="2017-03" db="EMBL/GenBank/DDBJ databases">
        <authorList>
            <person name="Afonso C.L."/>
            <person name="Miller P.J."/>
            <person name="Scott M.A."/>
            <person name="Spackman E."/>
            <person name="Goraichik I."/>
            <person name="Dimitrov K.M."/>
            <person name="Suarez D.L."/>
            <person name="Swayne D.E."/>
        </authorList>
    </citation>
    <scope>NUCLEOTIDE SEQUENCE [LARGE SCALE GENOMIC DNA]</scope>
    <source>
        <strain evidence="2 3">CECT 7971</strain>
    </source>
</reference>
<accession>A0A1Y5S8Y5</accession>
<evidence type="ECO:0000313" key="3">
    <source>
        <dbReference type="Proteomes" id="UP000193307"/>
    </source>
</evidence>
<organism evidence="2 3">
    <name type="scientific">Pacificibacter marinus</name>
    <dbReference type="NCBI Taxonomy" id="658057"/>
    <lineage>
        <taxon>Bacteria</taxon>
        <taxon>Pseudomonadati</taxon>
        <taxon>Pseudomonadota</taxon>
        <taxon>Alphaproteobacteria</taxon>
        <taxon>Rhodobacterales</taxon>
        <taxon>Roseobacteraceae</taxon>
        <taxon>Pacificibacter</taxon>
    </lineage>
</organism>
<dbReference type="OrthoDB" id="1495896at2"/>
<dbReference type="InterPro" id="IPR018037">
    <property type="entry name" value="FixH_proteobacterial"/>
</dbReference>
<keyword evidence="1" id="KW-1133">Transmembrane helix</keyword>
<dbReference type="AlphaFoldDB" id="A0A1Y5S8Y5"/>
<dbReference type="Pfam" id="PF05751">
    <property type="entry name" value="FixH"/>
    <property type="match status" value="1"/>
</dbReference>
<feature type="transmembrane region" description="Helical" evidence="1">
    <location>
        <begin position="12"/>
        <end position="33"/>
    </location>
</feature>
<proteinExistence type="predicted"/>
<evidence type="ECO:0000313" key="2">
    <source>
        <dbReference type="EMBL" id="SLN33759.1"/>
    </source>
</evidence>
<gene>
    <name evidence="2" type="ORF">PAM7971_01419</name>
</gene>